<sequence>GRTPFLSPYPKLAPSSRFSLPRRCRRHRAGARPCSTPALAVAPRTRRTKPSSALVVPTPFVDHPPSVESHRNSSRSSNARHPWRLAGVRPRRSPSYLAIRMLTDDRVRSLPTKTAVHPKVENNPNPLMYFLNCVLNYLIDVMNYCCNINAIWRFTRIIFRDSIYTCNQKSNPR</sequence>
<evidence type="ECO:0000313" key="2">
    <source>
        <dbReference type="EMBL" id="PWZ32322.1"/>
    </source>
</evidence>
<name>A0A3L6FGH3_MAIZE</name>
<feature type="non-terminal residue" evidence="2">
    <location>
        <position position="1"/>
    </location>
</feature>
<gene>
    <name evidence="2" type="ORF">Zm00014a_037445</name>
</gene>
<dbReference type="EMBL" id="NCVQ01000004">
    <property type="protein sequence ID" value="PWZ32322.1"/>
    <property type="molecule type" value="Genomic_DNA"/>
</dbReference>
<comment type="caution">
    <text evidence="2">The sequence shown here is derived from an EMBL/GenBank/DDBJ whole genome shotgun (WGS) entry which is preliminary data.</text>
</comment>
<proteinExistence type="predicted"/>
<dbReference type="Proteomes" id="UP000251960">
    <property type="component" value="Chromosome 3"/>
</dbReference>
<organism evidence="2 3">
    <name type="scientific">Zea mays</name>
    <name type="common">Maize</name>
    <dbReference type="NCBI Taxonomy" id="4577"/>
    <lineage>
        <taxon>Eukaryota</taxon>
        <taxon>Viridiplantae</taxon>
        <taxon>Streptophyta</taxon>
        <taxon>Embryophyta</taxon>
        <taxon>Tracheophyta</taxon>
        <taxon>Spermatophyta</taxon>
        <taxon>Magnoliopsida</taxon>
        <taxon>Liliopsida</taxon>
        <taxon>Poales</taxon>
        <taxon>Poaceae</taxon>
        <taxon>PACMAD clade</taxon>
        <taxon>Panicoideae</taxon>
        <taxon>Andropogonodae</taxon>
        <taxon>Andropogoneae</taxon>
        <taxon>Tripsacinae</taxon>
        <taxon>Zea</taxon>
    </lineage>
</organism>
<protein>
    <submittedName>
        <fullName evidence="2">Uncharacterized protein</fullName>
    </submittedName>
</protein>
<feature type="region of interest" description="Disordered" evidence="1">
    <location>
        <begin position="55"/>
        <end position="85"/>
    </location>
</feature>
<reference evidence="2 3" key="1">
    <citation type="journal article" date="2018" name="Nat. Genet.">
        <title>Extensive intraspecific gene order and gene structural variations between Mo17 and other maize genomes.</title>
        <authorList>
            <person name="Sun S."/>
            <person name="Zhou Y."/>
            <person name="Chen J."/>
            <person name="Shi J."/>
            <person name="Zhao H."/>
            <person name="Zhao H."/>
            <person name="Song W."/>
            <person name="Zhang M."/>
            <person name="Cui Y."/>
            <person name="Dong X."/>
            <person name="Liu H."/>
            <person name="Ma X."/>
            <person name="Jiao Y."/>
            <person name="Wang B."/>
            <person name="Wei X."/>
            <person name="Stein J.C."/>
            <person name="Glaubitz J.C."/>
            <person name="Lu F."/>
            <person name="Yu G."/>
            <person name="Liang C."/>
            <person name="Fengler K."/>
            <person name="Li B."/>
            <person name="Rafalski A."/>
            <person name="Schnable P.S."/>
            <person name="Ware D.H."/>
            <person name="Buckler E.S."/>
            <person name="Lai J."/>
        </authorList>
    </citation>
    <scope>NUCLEOTIDE SEQUENCE [LARGE SCALE GENOMIC DNA]</scope>
    <source>
        <strain evidence="3">cv. Missouri 17</strain>
        <tissue evidence="2">Seedling</tissue>
    </source>
</reference>
<evidence type="ECO:0000313" key="3">
    <source>
        <dbReference type="Proteomes" id="UP000251960"/>
    </source>
</evidence>
<dbReference type="AlphaFoldDB" id="A0A3L6FGH3"/>
<evidence type="ECO:0000256" key="1">
    <source>
        <dbReference type="SAM" id="MobiDB-lite"/>
    </source>
</evidence>
<accession>A0A3L6FGH3</accession>